<dbReference type="Gene3D" id="3.30.420.10">
    <property type="entry name" value="Ribonuclease H-like superfamily/Ribonuclease H"/>
    <property type="match status" value="1"/>
</dbReference>
<protein>
    <recommendedName>
        <fullName evidence="4">Integrase catalytic domain-containing protein</fullName>
    </recommendedName>
</protein>
<evidence type="ECO:0000256" key="1">
    <source>
        <dbReference type="SAM" id="Phobius"/>
    </source>
</evidence>
<dbReference type="InterPro" id="IPR012337">
    <property type="entry name" value="RNaseH-like_sf"/>
</dbReference>
<reference evidence="2 3" key="1">
    <citation type="journal article" date="2020" name="Genome Biol. Evol.">
        <title>Comparative genomics of strictly vertically transmitted, feminizing microsporidia endosymbionts of amphipod crustaceans.</title>
        <authorList>
            <person name="Cormier A."/>
            <person name="Chebbi M.A."/>
            <person name="Giraud I."/>
            <person name="Wattier R."/>
            <person name="Teixeira M."/>
            <person name="Gilbert C."/>
            <person name="Rigaud T."/>
            <person name="Cordaux R."/>
        </authorList>
    </citation>
    <scope>NUCLEOTIDE SEQUENCE [LARGE SCALE GENOMIC DNA]</scope>
    <source>
        <strain evidence="2 3">Ou3-Ou53</strain>
    </source>
</reference>
<dbReference type="Proteomes" id="UP000740883">
    <property type="component" value="Unassembled WGS sequence"/>
</dbReference>
<accession>A0A9P6KXJ0</accession>
<comment type="caution">
    <text evidence="2">The sequence shown here is derived from an EMBL/GenBank/DDBJ whole genome shotgun (WGS) entry which is preliminary data.</text>
</comment>
<dbReference type="SUPFAM" id="SSF53098">
    <property type="entry name" value="Ribonuclease H-like"/>
    <property type="match status" value="1"/>
</dbReference>
<gene>
    <name evidence="2" type="ORF">NGRA_3596</name>
</gene>
<keyword evidence="1" id="KW-0812">Transmembrane</keyword>
<name>A0A9P6KXJ0_9MICR</name>
<sequence length="137" mass="16305">MKNISKRLYHTCTRSNRHAVRDRLYHFLKSKAYGIITRKISDMVDGCEICQSRRALFTIPIIGVHKRERYIVDLVDFRYYSDVNDGVKWMLVMVDTLSKYMWTVPAIRTIFMTFGPIFLLHFDNGREFCNEPMILML</sequence>
<organism evidence="2 3">
    <name type="scientific">Nosema granulosis</name>
    <dbReference type="NCBI Taxonomy" id="83296"/>
    <lineage>
        <taxon>Eukaryota</taxon>
        <taxon>Fungi</taxon>
        <taxon>Fungi incertae sedis</taxon>
        <taxon>Microsporidia</taxon>
        <taxon>Nosematidae</taxon>
        <taxon>Nosema</taxon>
    </lineage>
</organism>
<dbReference type="AlphaFoldDB" id="A0A9P6KXJ0"/>
<feature type="transmembrane region" description="Helical" evidence="1">
    <location>
        <begin position="100"/>
        <end position="122"/>
    </location>
</feature>
<dbReference type="InterPro" id="IPR036397">
    <property type="entry name" value="RNaseH_sf"/>
</dbReference>
<keyword evidence="3" id="KW-1185">Reference proteome</keyword>
<dbReference type="GO" id="GO:0003676">
    <property type="term" value="F:nucleic acid binding"/>
    <property type="evidence" value="ECO:0007669"/>
    <property type="project" value="InterPro"/>
</dbReference>
<keyword evidence="1" id="KW-1133">Transmembrane helix</keyword>
<proteinExistence type="predicted"/>
<evidence type="ECO:0008006" key="4">
    <source>
        <dbReference type="Google" id="ProtNLM"/>
    </source>
</evidence>
<keyword evidence="1" id="KW-0472">Membrane</keyword>
<dbReference type="EMBL" id="SBJO01001604">
    <property type="protein sequence ID" value="KAF9743252.1"/>
    <property type="molecule type" value="Genomic_DNA"/>
</dbReference>
<feature type="non-terminal residue" evidence="2">
    <location>
        <position position="137"/>
    </location>
</feature>
<evidence type="ECO:0000313" key="3">
    <source>
        <dbReference type="Proteomes" id="UP000740883"/>
    </source>
</evidence>
<evidence type="ECO:0000313" key="2">
    <source>
        <dbReference type="EMBL" id="KAF9743252.1"/>
    </source>
</evidence>